<proteinExistence type="predicted"/>
<evidence type="ECO:0000313" key="3">
    <source>
        <dbReference type="Proteomes" id="UP001482620"/>
    </source>
</evidence>
<comment type="caution">
    <text evidence="2">The sequence shown here is derived from an EMBL/GenBank/DDBJ whole genome shotgun (WGS) entry which is preliminary data.</text>
</comment>
<organism evidence="2 3">
    <name type="scientific">Ilyodon furcidens</name>
    <name type="common">goldbreast splitfin</name>
    <dbReference type="NCBI Taxonomy" id="33524"/>
    <lineage>
        <taxon>Eukaryota</taxon>
        <taxon>Metazoa</taxon>
        <taxon>Chordata</taxon>
        <taxon>Craniata</taxon>
        <taxon>Vertebrata</taxon>
        <taxon>Euteleostomi</taxon>
        <taxon>Actinopterygii</taxon>
        <taxon>Neopterygii</taxon>
        <taxon>Teleostei</taxon>
        <taxon>Neoteleostei</taxon>
        <taxon>Acanthomorphata</taxon>
        <taxon>Ovalentaria</taxon>
        <taxon>Atherinomorphae</taxon>
        <taxon>Cyprinodontiformes</taxon>
        <taxon>Goodeidae</taxon>
        <taxon>Ilyodon</taxon>
    </lineage>
</organism>
<feature type="non-terminal residue" evidence="2">
    <location>
        <position position="73"/>
    </location>
</feature>
<feature type="compositionally biased region" description="Basic and acidic residues" evidence="1">
    <location>
        <begin position="1"/>
        <end position="10"/>
    </location>
</feature>
<evidence type="ECO:0000313" key="2">
    <source>
        <dbReference type="EMBL" id="MEQ2231609.1"/>
    </source>
</evidence>
<protein>
    <submittedName>
        <fullName evidence="2">Uncharacterized protein</fullName>
    </submittedName>
</protein>
<evidence type="ECO:0000256" key="1">
    <source>
        <dbReference type="SAM" id="MobiDB-lite"/>
    </source>
</evidence>
<feature type="compositionally biased region" description="Basic and acidic residues" evidence="1">
    <location>
        <begin position="46"/>
        <end position="56"/>
    </location>
</feature>
<name>A0ABV0TFL8_9TELE</name>
<sequence length="73" mass="8069">SSHGPRDLRPQDISLLRQRPDRAQGTRPRQAATRSEPAPTKGPSPGHREPQVHQRAETPTTGSTRGLYFSKAM</sequence>
<feature type="region of interest" description="Disordered" evidence="1">
    <location>
        <begin position="1"/>
        <end position="73"/>
    </location>
</feature>
<gene>
    <name evidence="2" type="ORF">ILYODFUR_002178</name>
</gene>
<feature type="non-terminal residue" evidence="2">
    <location>
        <position position="1"/>
    </location>
</feature>
<reference evidence="2 3" key="1">
    <citation type="submission" date="2021-06" db="EMBL/GenBank/DDBJ databases">
        <authorList>
            <person name="Palmer J.M."/>
        </authorList>
    </citation>
    <scope>NUCLEOTIDE SEQUENCE [LARGE SCALE GENOMIC DNA]</scope>
    <source>
        <strain evidence="3">if_2019</strain>
        <tissue evidence="2">Muscle</tissue>
    </source>
</reference>
<dbReference type="EMBL" id="JAHRIQ010034856">
    <property type="protein sequence ID" value="MEQ2231609.1"/>
    <property type="molecule type" value="Genomic_DNA"/>
</dbReference>
<dbReference type="Proteomes" id="UP001482620">
    <property type="component" value="Unassembled WGS sequence"/>
</dbReference>
<accession>A0ABV0TFL8</accession>
<keyword evidence="3" id="KW-1185">Reference proteome</keyword>